<reference evidence="4" key="2">
    <citation type="submission" date="2015-01" db="EMBL/GenBank/DDBJ databases">
        <title>Evolutionary Origins and Diversification of the Mycorrhizal Mutualists.</title>
        <authorList>
            <consortium name="DOE Joint Genome Institute"/>
            <consortium name="Mycorrhizal Genomics Consortium"/>
            <person name="Kohler A."/>
            <person name="Kuo A."/>
            <person name="Nagy L.G."/>
            <person name="Floudas D."/>
            <person name="Copeland A."/>
            <person name="Barry K.W."/>
            <person name="Cichocki N."/>
            <person name="Veneault-Fourrey C."/>
            <person name="LaButti K."/>
            <person name="Lindquist E.A."/>
            <person name="Lipzen A."/>
            <person name="Lundell T."/>
            <person name="Morin E."/>
            <person name="Murat C."/>
            <person name="Riley R."/>
            <person name="Ohm R."/>
            <person name="Sun H."/>
            <person name="Tunlid A."/>
            <person name="Henrissat B."/>
            <person name="Grigoriev I.V."/>
            <person name="Hibbett D.S."/>
            <person name="Martin F."/>
        </authorList>
    </citation>
    <scope>NUCLEOTIDE SEQUENCE [LARGE SCALE GENOMIC DNA]</scope>
    <source>
        <strain evidence="4">MAFF 305830</strain>
    </source>
</reference>
<dbReference type="Proteomes" id="UP000054097">
    <property type="component" value="Unassembled WGS sequence"/>
</dbReference>
<dbReference type="InterPro" id="IPR051540">
    <property type="entry name" value="S-2-haloacid_dehalogenase"/>
</dbReference>
<sequence>MENDLKQAKALFFDYFGTVVDWLSPIANALVENAPAGCDVDWKEFAFKWRSSFFTVAPTLGDGNSVTFEEVQRRCLLESSSNNQWGWSEDQINNLVQSWVLVVPWEDSALGLRKLRQKYICSTLSNGSTRLLVDASKRQNMEWDMFFASDLLQGYKPAPEVYQRAMKVLRLDPHECIMVAAHAYDLKAAAALGMKTIYIPRATEDLGVNLDEYRFDKTISSGGLMGLASVLID</sequence>
<dbReference type="NCBIfam" id="TIGR01493">
    <property type="entry name" value="HAD-SF-IA-v2"/>
    <property type="match status" value="1"/>
</dbReference>
<evidence type="ECO:0000256" key="1">
    <source>
        <dbReference type="ARBA" id="ARBA00008106"/>
    </source>
</evidence>
<dbReference type="InterPro" id="IPR023198">
    <property type="entry name" value="PGP-like_dom2"/>
</dbReference>
<dbReference type="AlphaFoldDB" id="A0A0C3BJZ4"/>
<organism evidence="3 4">
    <name type="scientific">Serendipita vermifera MAFF 305830</name>
    <dbReference type="NCBI Taxonomy" id="933852"/>
    <lineage>
        <taxon>Eukaryota</taxon>
        <taxon>Fungi</taxon>
        <taxon>Dikarya</taxon>
        <taxon>Basidiomycota</taxon>
        <taxon>Agaricomycotina</taxon>
        <taxon>Agaricomycetes</taxon>
        <taxon>Sebacinales</taxon>
        <taxon>Serendipitaceae</taxon>
        <taxon>Serendipita</taxon>
    </lineage>
</organism>
<dbReference type="GO" id="GO:0016791">
    <property type="term" value="F:phosphatase activity"/>
    <property type="evidence" value="ECO:0007669"/>
    <property type="project" value="UniProtKB-ARBA"/>
</dbReference>
<dbReference type="InterPro" id="IPR006328">
    <property type="entry name" value="2-HAD"/>
</dbReference>
<evidence type="ECO:0000313" key="4">
    <source>
        <dbReference type="Proteomes" id="UP000054097"/>
    </source>
</evidence>
<dbReference type="NCBIfam" id="TIGR01428">
    <property type="entry name" value="HAD_type_II"/>
    <property type="match status" value="1"/>
</dbReference>
<dbReference type="OrthoDB" id="2363873at2759"/>
<gene>
    <name evidence="3" type="ORF">M408DRAFT_63539</name>
</gene>
<dbReference type="Gene3D" id="1.10.150.240">
    <property type="entry name" value="Putative phosphatase, domain 2"/>
    <property type="match status" value="1"/>
</dbReference>
<dbReference type="SUPFAM" id="SSF56784">
    <property type="entry name" value="HAD-like"/>
    <property type="match status" value="1"/>
</dbReference>
<dbReference type="GO" id="GO:0019120">
    <property type="term" value="F:hydrolase activity, acting on acid halide bonds, in C-halide compounds"/>
    <property type="evidence" value="ECO:0007669"/>
    <property type="project" value="InterPro"/>
</dbReference>
<comment type="similarity">
    <text evidence="1">Belongs to the HAD-like hydrolase superfamily. S-2-haloalkanoic acid dehalogenase family.</text>
</comment>
<keyword evidence="2" id="KW-0378">Hydrolase</keyword>
<dbReference type="Gene3D" id="3.40.50.1000">
    <property type="entry name" value="HAD superfamily/HAD-like"/>
    <property type="match status" value="1"/>
</dbReference>
<protein>
    <recommendedName>
        <fullName evidence="5">Haloacid dehalogenase type II</fullName>
    </recommendedName>
</protein>
<name>A0A0C3BJZ4_SERVB</name>
<evidence type="ECO:0008006" key="5">
    <source>
        <dbReference type="Google" id="ProtNLM"/>
    </source>
</evidence>
<evidence type="ECO:0000256" key="2">
    <source>
        <dbReference type="ARBA" id="ARBA00022801"/>
    </source>
</evidence>
<dbReference type="STRING" id="933852.A0A0C3BJZ4"/>
<dbReference type="EMBL" id="KN824280">
    <property type="protein sequence ID" value="KIM32409.1"/>
    <property type="molecule type" value="Genomic_DNA"/>
</dbReference>
<dbReference type="InterPro" id="IPR006439">
    <property type="entry name" value="HAD-SF_hydro_IA"/>
</dbReference>
<dbReference type="PANTHER" id="PTHR43316:SF3">
    <property type="entry name" value="HALOACID DEHALOGENASE, TYPE II (AFU_ORTHOLOGUE AFUA_2G07750)-RELATED"/>
    <property type="match status" value="1"/>
</dbReference>
<keyword evidence="4" id="KW-1185">Reference proteome</keyword>
<dbReference type="Pfam" id="PF00702">
    <property type="entry name" value="Hydrolase"/>
    <property type="match status" value="1"/>
</dbReference>
<accession>A0A0C3BJZ4</accession>
<dbReference type="InterPro" id="IPR036412">
    <property type="entry name" value="HAD-like_sf"/>
</dbReference>
<evidence type="ECO:0000313" key="3">
    <source>
        <dbReference type="EMBL" id="KIM32409.1"/>
    </source>
</evidence>
<dbReference type="InterPro" id="IPR023214">
    <property type="entry name" value="HAD_sf"/>
</dbReference>
<dbReference type="HOGENOM" id="CLU_045011_3_0_1"/>
<proteinExistence type="inferred from homology"/>
<reference evidence="3 4" key="1">
    <citation type="submission" date="2014-04" db="EMBL/GenBank/DDBJ databases">
        <authorList>
            <consortium name="DOE Joint Genome Institute"/>
            <person name="Kuo A."/>
            <person name="Zuccaro A."/>
            <person name="Kohler A."/>
            <person name="Nagy L.G."/>
            <person name="Floudas D."/>
            <person name="Copeland A."/>
            <person name="Barry K.W."/>
            <person name="Cichocki N."/>
            <person name="Veneault-Fourrey C."/>
            <person name="LaButti K."/>
            <person name="Lindquist E.A."/>
            <person name="Lipzen A."/>
            <person name="Lundell T."/>
            <person name="Morin E."/>
            <person name="Murat C."/>
            <person name="Sun H."/>
            <person name="Tunlid A."/>
            <person name="Henrissat B."/>
            <person name="Grigoriev I.V."/>
            <person name="Hibbett D.S."/>
            <person name="Martin F."/>
            <person name="Nordberg H.P."/>
            <person name="Cantor M.N."/>
            <person name="Hua S.X."/>
        </authorList>
    </citation>
    <scope>NUCLEOTIDE SEQUENCE [LARGE SCALE GENOMIC DNA]</scope>
    <source>
        <strain evidence="3 4">MAFF 305830</strain>
    </source>
</reference>
<dbReference type="PANTHER" id="PTHR43316">
    <property type="entry name" value="HYDROLASE, HALOACID DELAHOGENASE-RELATED"/>
    <property type="match status" value="1"/>
</dbReference>